<sequence length="309" mass="31443">MSAPESSNSKAPPSLLADAAKSAPPANNARILANLEGRVTQQAAPRRRSKLPFVLAGLLVVAGGGIAAWQLQKPRQADHDVAAVEQASNAVQQKAAAPASAGSAAQLAAADANAQKDAASAPHAATIITDENSDADAKSASASVSGADANPLSRALADGAVPVGASAPAVAASKPAVAAVKLPAASPTSTAHAKRETAKDRHEEKVAAAHAEKDKHADTKKVAAKNDSDADLLEALVARTTPYNAKKPAVPAAQQPADKAQAKKSLAEQVKECGTRGFFEEELCRWRVCDGHWGKDPACPNASAQAKQN</sequence>
<organism evidence="3 4">
    <name type="scientific">Trinickia terrae</name>
    <dbReference type="NCBI Taxonomy" id="2571161"/>
    <lineage>
        <taxon>Bacteria</taxon>
        <taxon>Pseudomonadati</taxon>
        <taxon>Pseudomonadota</taxon>
        <taxon>Betaproteobacteria</taxon>
        <taxon>Burkholderiales</taxon>
        <taxon>Burkholderiaceae</taxon>
        <taxon>Trinickia</taxon>
    </lineage>
</organism>
<feature type="region of interest" description="Disordered" evidence="1">
    <location>
        <begin position="181"/>
        <end position="225"/>
    </location>
</feature>
<evidence type="ECO:0000256" key="1">
    <source>
        <dbReference type="SAM" id="MobiDB-lite"/>
    </source>
</evidence>
<evidence type="ECO:0000313" key="4">
    <source>
        <dbReference type="Proteomes" id="UP000305539"/>
    </source>
</evidence>
<protein>
    <submittedName>
        <fullName evidence="3">Uncharacterized protein</fullName>
    </submittedName>
</protein>
<dbReference type="AlphaFoldDB" id="A0A4U1I4U0"/>
<keyword evidence="4" id="KW-1185">Reference proteome</keyword>
<feature type="region of interest" description="Disordered" evidence="1">
    <location>
        <begin position="127"/>
        <end position="146"/>
    </location>
</feature>
<dbReference type="RefSeq" id="WP_136895552.1">
    <property type="nucleotide sequence ID" value="NZ_SWJE01000007.1"/>
</dbReference>
<gene>
    <name evidence="3" type="ORF">FAZ69_14285</name>
</gene>
<feature type="region of interest" description="Disordered" evidence="1">
    <location>
        <begin position="1"/>
        <end position="23"/>
    </location>
</feature>
<evidence type="ECO:0000256" key="2">
    <source>
        <dbReference type="SAM" id="Phobius"/>
    </source>
</evidence>
<keyword evidence="2" id="KW-0812">Transmembrane</keyword>
<reference evidence="3 4" key="1">
    <citation type="submission" date="2019-04" db="EMBL/GenBank/DDBJ databases">
        <title>Trinickia sp. 7GSK02, isolated from subtropical forest soil.</title>
        <authorList>
            <person name="Gao Z.-H."/>
            <person name="Qiu L.-H."/>
        </authorList>
    </citation>
    <scope>NUCLEOTIDE SEQUENCE [LARGE SCALE GENOMIC DNA]</scope>
    <source>
        <strain evidence="3 4">7GSK02</strain>
    </source>
</reference>
<evidence type="ECO:0000313" key="3">
    <source>
        <dbReference type="EMBL" id="TKC88313.1"/>
    </source>
</evidence>
<proteinExistence type="predicted"/>
<dbReference type="Proteomes" id="UP000305539">
    <property type="component" value="Unassembled WGS sequence"/>
</dbReference>
<keyword evidence="2" id="KW-0472">Membrane</keyword>
<name>A0A4U1I4U0_9BURK</name>
<feature type="compositionally biased region" description="Basic and acidic residues" evidence="1">
    <location>
        <begin position="193"/>
        <end position="225"/>
    </location>
</feature>
<accession>A0A4U1I4U0</accession>
<feature type="transmembrane region" description="Helical" evidence="2">
    <location>
        <begin position="51"/>
        <end position="71"/>
    </location>
</feature>
<comment type="caution">
    <text evidence="3">The sequence shown here is derived from an EMBL/GenBank/DDBJ whole genome shotgun (WGS) entry which is preliminary data.</text>
</comment>
<dbReference type="OrthoDB" id="8724867at2"/>
<keyword evidence="2" id="KW-1133">Transmembrane helix</keyword>
<dbReference type="EMBL" id="SWJE01000007">
    <property type="protein sequence ID" value="TKC88313.1"/>
    <property type="molecule type" value="Genomic_DNA"/>
</dbReference>
<feature type="compositionally biased region" description="Polar residues" evidence="1">
    <location>
        <begin position="1"/>
        <end position="11"/>
    </location>
</feature>